<keyword evidence="4" id="KW-1185">Reference proteome</keyword>
<dbReference type="GO" id="GO:0008081">
    <property type="term" value="F:phosphoric diester hydrolase activity"/>
    <property type="evidence" value="ECO:0007669"/>
    <property type="project" value="InterPro"/>
</dbReference>
<keyword evidence="1" id="KW-0732">Signal</keyword>
<dbReference type="Pfam" id="PF03009">
    <property type="entry name" value="GDPD"/>
    <property type="match status" value="1"/>
</dbReference>
<evidence type="ECO:0000313" key="3">
    <source>
        <dbReference type="EMBL" id="GGW29828.1"/>
    </source>
</evidence>
<dbReference type="PANTHER" id="PTHR46211:SF7">
    <property type="entry name" value="GLYCEROPHOSPHODIESTER PHOSPHODIESTERASE"/>
    <property type="match status" value="1"/>
</dbReference>
<organism evidence="3 4">
    <name type="scientific">Vreelandella hamiltonii</name>
    <dbReference type="NCBI Taxonomy" id="502829"/>
    <lineage>
        <taxon>Bacteria</taxon>
        <taxon>Pseudomonadati</taxon>
        <taxon>Pseudomonadota</taxon>
        <taxon>Gammaproteobacteria</taxon>
        <taxon>Oceanospirillales</taxon>
        <taxon>Halomonadaceae</taxon>
        <taxon>Vreelandella</taxon>
    </lineage>
</organism>
<proteinExistence type="predicted"/>
<dbReference type="PROSITE" id="PS50007">
    <property type="entry name" value="PIPLC_X_DOMAIN"/>
    <property type="match status" value="1"/>
</dbReference>
<dbReference type="Gene3D" id="3.20.20.190">
    <property type="entry name" value="Phosphatidylinositol (PI) phosphodiesterase"/>
    <property type="match status" value="1"/>
</dbReference>
<dbReference type="CDD" id="cd08601">
    <property type="entry name" value="GDPD_SaGlpQ_like"/>
    <property type="match status" value="1"/>
</dbReference>
<name>A0A8H9M079_9GAMM</name>
<feature type="domain" description="GP-PDE" evidence="2">
    <location>
        <begin position="38"/>
        <end position="308"/>
    </location>
</feature>
<dbReference type="GO" id="GO:0006629">
    <property type="term" value="P:lipid metabolic process"/>
    <property type="evidence" value="ECO:0007669"/>
    <property type="project" value="InterPro"/>
</dbReference>
<dbReference type="InterPro" id="IPR030395">
    <property type="entry name" value="GP_PDE_dom"/>
</dbReference>
<dbReference type="PROSITE" id="PS51704">
    <property type="entry name" value="GP_PDE"/>
    <property type="match status" value="1"/>
</dbReference>
<feature type="chain" id="PRO_5034501843" evidence="1">
    <location>
        <begin position="21"/>
        <end position="310"/>
    </location>
</feature>
<evidence type="ECO:0000313" key="4">
    <source>
        <dbReference type="Proteomes" id="UP000623776"/>
    </source>
</evidence>
<feature type="signal peptide" evidence="1">
    <location>
        <begin position="1"/>
        <end position="20"/>
    </location>
</feature>
<comment type="caution">
    <text evidence="3">The sequence shown here is derived from an EMBL/GenBank/DDBJ whole genome shotgun (WGS) entry which is preliminary data.</text>
</comment>
<dbReference type="RefSeq" id="WP_096921270.1">
    <property type="nucleotide sequence ID" value="NZ_BMXN01000012.1"/>
</dbReference>
<reference evidence="4" key="1">
    <citation type="journal article" date="2019" name="Int. J. Syst. Evol. Microbiol.">
        <title>The Global Catalogue of Microorganisms (GCM) 10K type strain sequencing project: providing services to taxonomists for standard genome sequencing and annotation.</title>
        <authorList>
            <consortium name="The Broad Institute Genomics Platform"/>
            <consortium name="The Broad Institute Genome Sequencing Center for Infectious Disease"/>
            <person name="Wu L."/>
            <person name="Ma J."/>
        </authorList>
    </citation>
    <scope>NUCLEOTIDE SEQUENCE [LARGE SCALE GENOMIC DNA]</scope>
    <source>
        <strain evidence="4">KCTC 22154</strain>
    </source>
</reference>
<dbReference type="InterPro" id="IPR017946">
    <property type="entry name" value="PLC-like_Pdiesterase_TIM-brl"/>
</dbReference>
<protein>
    <submittedName>
        <fullName evidence="3">Glycerophosphoryl diester phosphodiesterase</fullName>
    </submittedName>
</protein>
<dbReference type="SUPFAM" id="SSF51695">
    <property type="entry name" value="PLC-like phosphodiesterases"/>
    <property type="match status" value="1"/>
</dbReference>
<dbReference type="Proteomes" id="UP000623776">
    <property type="component" value="Unassembled WGS sequence"/>
</dbReference>
<sequence>MPRYTSTAAALTALMTVATAGVASEPPLAQQLNALENFQVIAHRGASGHAPESTMPAYELAHEWGVDYLELDAQLTADGEVVIFHDNTLERTSNGEGHIHEHTLAELKALDTGSWFNEANPEQASDDFVGLPMLTLEELFDHFGHTTRYYIETKSPHLNPGLEAALVERLEAYDLVQEGRVLVQSFAQESLLKIQALNPEIPLVQLLWYSPGEGEGSPLVEWNDTTPGPAQMRASDFQRIAEYAVGIGTNAQRDGQDVIDADFIRLAQQNGLPVHVYTINERPEMERLMRMGVNGLFTDYPDRLQSLIVE</sequence>
<gene>
    <name evidence="3" type="primary">glpQ</name>
    <name evidence="3" type="ORF">GCM10007157_22330</name>
</gene>
<evidence type="ECO:0000256" key="1">
    <source>
        <dbReference type="SAM" id="SignalP"/>
    </source>
</evidence>
<accession>A0A8H9M079</accession>
<dbReference type="EMBL" id="BMXN01000012">
    <property type="protein sequence ID" value="GGW29828.1"/>
    <property type="molecule type" value="Genomic_DNA"/>
</dbReference>
<dbReference type="AlphaFoldDB" id="A0A8H9M079"/>
<evidence type="ECO:0000259" key="2">
    <source>
        <dbReference type="PROSITE" id="PS51704"/>
    </source>
</evidence>
<dbReference type="PANTHER" id="PTHR46211">
    <property type="entry name" value="GLYCEROPHOSPHORYL DIESTER PHOSPHODIESTERASE"/>
    <property type="match status" value="1"/>
</dbReference>